<dbReference type="EMBL" id="BFAA01006796">
    <property type="protein sequence ID" value="GCB64657.1"/>
    <property type="molecule type" value="Genomic_DNA"/>
</dbReference>
<evidence type="ECO:0000256" key="4">
    <source>
        <dbReference type="ARBA" id="ARBA00008582"/>
    </source>
</evidence>
<comment type="cofactor">
    <cofactor evidence="1">
        <name>Mg(2+)</name>
        <dbReference type="ChEBI" id="CHEBI:18420"/>
    </cofactor>
</comment>
<protein>
    <recommendedName>
        <fullName evidence="5">protein kinase C</fullName>
        <ecNumber evidence="5">2.7.11.13</ecNumber>
    </recommendedName>
</protein>
<comment type="catalytic activity">
    <reaction evidence="19">
        <text>L-threonyl-[protein] + ATP = O-phospho-L-threonyl-[protein] + ADP + H(+)</text>
        <dbReference type="Rhea" id="RHEA:46608"/>
        <dbReference type="Rhea" id="RHEA-COMP:11060"/>
        <dbReference type="Rhea" id="RHEA-COMP:11605"/>
        <dbReference type="ChEBI" id="CHEBI:15378"/>
        <dbReference type="ChEBI" id="CHEBI:30013"/>
        <dbReference type="ChEBI" id="CHEBI:30616"/>
        <dbReference type="ChEBI" id="CHEBI:61977"/>
        <dbReference type="ChEBI" id="CHEBI:456216"/>
        <dbReference type="EC" id="2.7.11.13"/>
    </reaction>
</comment>
<keyword evidence="8" id="KW-0597">Phosphoprotein</keyword>
<feature type="domain" description="Phorbol-ester/DAG-type" evidence="20">
    <location>
        <begin position="174"/>
        <end position="224"/>
    </location>
</feature>
<dbReference type="EC" id="2.7.11.13" evidence="5"/>
<evidence type="ECO:0000256" key="18">
    <source>
        <dbReference type="ARBA" id="ARBA00023136"/>
    </source>
</evidence>
<evidence type="ECO:0000256" key="19">
    <source>
        <dbReference type="ARBA" id="ARBA00047272"/>
    </source>
</evidence>
<dbReference type="SMART" id="SM00109">
    <property type="entry name" value="C1"/>
    <property type="match status" value="2"/>
</dbReference>
<evidence type="ECO:0000256" key="5">
    <source>
        <dbReference type="ARBA" id="ARBA00012429"/>
    </source>
</evidence>
<evidence type="ECO:0000256" key="8">
    <source>
        <dbReference type="ARBA" id="ARBA00022553"/>
    </source>
</evidence>
<dbReference type="InterPro" id="IPR046349">
    <property type="entry name" value="C1-like_sf"/>
</dbReference>
<keyword evidence="14" id="KW-0418">Kinase</keyword>
<evidence type="ECO:0000256" key="7">
    <source>
        <dbReference type="ARBA" id="ARBA00022527"/>
    </source>
</evidence>
<evidence type="ECO:0000256" key="12">
    <source>
        <dbReference type="ARBA" id="ARBA00022741"/>
    </source>
</evidence>
<dbReference type="SUPFAM" id="SSF57889">
    <property type="entry name" value="Cysteine-rich domain"/>
    <property type="match status" value="2"/>
</dbReference>
<dbReference type="GO" id="GO:0004697">
    <property type="term" value="F:diacylglycerol-dependent serine/threonine kinase activity"/>
    <property type="evidence" value="ECO:0007669"/>
    <property type="project" value="UniProtKB-EC"/>
</dbReference>
<evidence type="ECO:0000256" key="13">
    <source>
        <dbReference type="ARBA" id="ARBA00022771"/>
    </source>
</evidence>
<keyword evidence="18" id="KW-0472">Membrane</keyword>
<keyword evidence="17" id="KW-0460">Magnesium</keyword>
<evidence type="ECO:0000256" key="1">
    <source>
        <dbReference type="ARBA" id="ARBA00001946"/>
    </source>
</evidence>
<dbReference type="Proteomes" id="UP000288216">
    <property type="component" value="Unassembled WGS sequence"/>
</dbReference>
<dbReference type="OrthoDB" id="74314at2759"/>
<accession>A0A401NUW3</accession>
<dbReference type="GO" id="GO:0005829">
    <property type="term" value="C:cytosol"/>
    <property type="evidence" value="ECO:0007669"/>
    <property type="project" value="TreeGrafter"/>
</dbReference>
<evidence type="ECO:0000256" key="10">
    <source>
        <dbReference type="ARBA" id="ARBA00022723"/>
    </source>
</evidence>
<dbReference type="FunFam" id="3.30.60.20:FF:000007">
    <property type="entry name" value="Serine/threonine-protein kinase"/>
    <property type="match status" value="1"/>
</dbReference>
<keyword evidence="16" id="KW-0067">ATP-binding</keyword>
<dbReference type="GO" id="GO:0016020">
    <property type="term" value="C:membrane"/>
    <property type="evidence" value="ECO:0007669"/>
    <property type="project" value="UniProtKB-SubCell"/>
</dbReference>
<comment type="caution">
    <text evidence="21">The sequence shown here is derived from an EMBL/GenBank/DDBJ whole genome shotgun (WGS) entry which is preliminary data.</text>
</comment>
<dbReference type="GO" id="GO:0035556">
    <property type="term" value="P:intracellular signal transduction"/>
    <property type="evidence" value="ECO:0007669"/>
    <property type="project" value="TreeGrafter"/>
</dbReference>
<dbReference type="STRING" id="75743.A0A401NUW3"/>
<dbReference type="GO" id="GO:0008270">
    <property type="term" value="F:zinc ion binding"/>
    <property type="evidence" value="ECO:0007669"/>
    <property type="project" value="UniProtKB-KW"/>
</dbReference>
<dbReference type="PROSITE" id="PS50081">
    <property type="entry name" value="ZF_DAG_PE_2"/>
    <property type="match status" value="2"/>
</dbReference>
<evidence type="ECO:0000313" key="21">
    <source>
        <dbReference type="EMBL" id="GCB64657.1"/>
    </source>
</evidence>
<dbReference type="OMA" id="QGIQCRG"/>
<keyword evidence="12" id="KW-0547">Nucleotide-binding</keyword>
<dbReference type="Gene3D" id="3.30.60.20">
    <property type="match status" value="2"/>
</dbReference>
<evidence type="ECO:0000256" key="2">
    <source>
        <dbReference type="ARBA" id="ARBA00004370"/>
    </source>
</evidence>
<keyword evidence="9" id="KW-0808">Transferase</keyword>
<keyword evidence="10" id="KW-0479">Metal-binding</keyword>
<sequence length="239" mass="27268">MQVGKHYEEANMILQIENIKSQALEGKVGKDRFSALATVEDFQIRPHALYVHSYKAPTFCDYCGEMLWGLVRQGLKCEGCGLNYHKRCAFKIPNNCSGVRKRRLSNVSLPGLSVPRPAPSDSVSEEGLQTGIQPRNDEVRLIKRCHQETSKRIPSWSGRPIWMEKMVLGRVKVPHTFVIHSYTRPTICQYCKRLLKGLFRQGMQCRDCKFNCHKRCASKVPRDCLGEVLFNGGKEMHAN</sequence>
<dbReference type="GO" id="GO:0005524">
    <property type="term" value="F:ATP binding"/>
    <property type="evidence" value="ECO:0007669"/>
    <property type="project" value="UniProtKB-KW"/>
</dbReference>
<dbReference type="AlphaFoldDB" id="A0A401NUW3"/>
<dbReference type="FunFam" id="3.30.60.20:FF:000019">
    <property type="entry name" value="Serine/threonine-protein kinase"/>
    <property type="match status" value="1"/>
</dbReference>
<evidence type="ECO:0000256" key="15">
    <source>
        <dbReference type="ARBA" id="ARBA00022833"/>
    </source>
</evidence>
<keyword evidence="13" id="KW-0863">Zinc-finger</keyword>
<dbReference type="PRINTS" id="PR00008">
    <property type="entry name" value="DAGPEDOMAIN"/>
</dbReference>
<proteinExistence type="inferred from homology"/>
<comment type="similarity">
    <text evidence="4">Belongs to the protein kinase superfamily. CAMK Ser/Thr protein kinase family. PKD subfamily.</text>
</comment>
<dbReference type="Pfam" id="PF00130">
    <property type="entry name" value="C1_1"/>
    <property type="match status" value="2"/>
</dbReference>
<gene>
    <name evidence="21" type="ORF">scyTo_0013368</name>
</gene>
<keyword evidence="6" id="KW-0963">Cytoplasm</keyword>
<keyword evidence="15" id="KW-0862">Zinc</keyword>
<evidence type="ECO:0000256" key="17">
    <source>
        <dbReference type="ARBA" id="ARBA00022842"/>
    </source>
</evidence>
<evidence type="ECO:0000256" key="6">
    <source>
        <dbReference type="ARBA" id="ARBA00022490"/>
    </source>
</evidence>
<evidence type="ECO:0000256" key="3">
    <source>
        <dbReference type="ARBA" id="ARBA00004496"/>
    </source>
</evidence>
<evidence type="ECO:0000256" key="9">
    <source>
        <dbReference type="ARBA" id="ARBA00022679"/>
    </source>
</evidence>
<keyword evidence="22" id="KW-1185">Reference proteome</keyword>
<dbReference type="PROSITE" id="PS00479">
    <property type="entry name" value="ZF_DAG_PE_1"/>
    <property type="match status" value="2"/>
</dbReference>
<evidence type="ECO:0000256" key="11">
    <source>
        <dbReference type="ARBA" id="ARBA00022737"/>
    </source>
</evidence>
<organism evidence="21 22">
    <name type="scientific">Scyliorhinus torazame</name>
    <name type="common">Cloudy catshark</name>
    <name type="synonym">Catulus torazame</name>
    <dbReference type="NCBI Taxonomy" id="75743"/>
    <lineage>
        <taxon>Eukaryota</taxon>
        <taxon>Metazoa</taxon>
        <taxon>Chordata</taxon>
        <taxon>Craniata</taxon>
        <taxon>Vertebrata</taxon>
        <taxon>Chondrichthyes</taxon>
        <taxon>Elasmobranchii</taxon>
        <taxon>Galeomorphii</taxon>
        <taxon>Galeoidea</taxon>
        <taxon>Carcharhiniformes</taxon>
        <taxon>Scyliorhinidae</taxon>
        <taxon>Scyliorhinus</taxon>
    </lineage>
</organism>
<keyword evidence="7" id="KW-0723">Serine/threonine-protein kinase</keyword>
<feature type="domain" description="Phorbol-ester/DAG-type" evidence="20">
    <location>
        <begin position="46"/>
        <end position="96"/>
    </location>
</feature>
<keyword evidence="11" id="KW-0677">Repeat</keyword>
<dbReference type="InterPro" id="IPR020454">
    <property type="entry name" value="DAG/PE-bd"/>
</dbReference>
<dbReference type="PANTHER" id="PTHR22968:SF26">
    <property type="entry name" value="SERINE_THREONINE-PROTEIN KINASE D3"/>
    <property type="match status" value="1"/>
</dbReference>
<evidence type="ECO:0000313" key="22">
    <source>
        <dbReference type="Proteomes" id="UP000288216"/>
    </source>
</evidence>
<dbReference type="PANTHER" id="PTHR22968">
    <property type="entry name" value="PROTEIN KINASE C, MU"/>
    <property type="match status" value="1"/>
</dbReference>
<evidence type="ECO:0000259" key="20">
    <source>
        <dbReference type="PROSITE" id="PS50081"/>
    </source>
</evidence>
<comment type="subcellular location">
    <subcellularLocation>
        <location evidence="3">Cytoplasm</location>
    </subcellularLocation>
    <subcellularLocation>
        <location evidence="2">Membrane</location>
    </subcellularLocation>
</comment>
<evidence type="ECO:0000256" key="16">
    <source>
        <dbReference type="ARBA" id="ARBA00022840"/>
    </source>
</evidence>
<dbReference type="InterPro" id="IPR002219">
    <property type="entry name" value="PKC_DAG/PE"/>
</dbReference>
<reference evidence="21 22" key="1">
    <citation type="journal article" date="2018" name="Nat. Ecol. Evol.">
        <title>Shark genomes provide insights into elasmobranch evolution and the origin of vertebrates.</title>
        <authorList>
            <person name="Hara Y"/>
            <person name="Yamaguchi K"/>
            <person name="Onimaru K"/>
            <person name="Kadota M"/>
            <person name="Koyanagi M"/>
            <person name="Keeley SD"/>
            <person name="Tatsumi K"/>
            <person name="Tanaka K"/>
            <person name="Motone F"/>
            <person name="Kageyama Y"/>
            <person name="Nozu R"/>
            <person name="Adachi N"/>
            <person name="Nishimura O"/>
            <person name="Nakagawa R"/>
            <person name="Tanegashima C"/>
            <person name="Kiyatake I"/>
            <person name="Matsumoto R"/>
            <person name="Murakumo K"/>
            <person name="Nishida K"/>
            <person name="Terakita A"/>
            <person name="Kuratani S"/>
            <person name="Sato K"/>
            <person name="Hyodo S Kuraku.S."/>
        </authorList>
    </citation>
    <scope>NUCLEOTIDE SEQUENCE [LARGE SCALE GENOMIC DNA]</scope>
</reference>
<evidence type="ECO:0000256" key="14">
    <source>
        <dbReference type="ARBA" id="ARBA00022777"/>
    </source>
</evidence>
<dbReference type="GO" id="GO:0007200">
    <property type="term" value="P:phospholipase C-activating G protein-coupled receptor signaling pathway"/>
    <property type="evidence" value="ECO:0007669"/>
    <property type="project" value="TreeGrafter"/>
</dbReference>
<name>A0A401NUW3_SCYTO</name>